<dbReference type="GO" id="GO:0031418">
    <property type="term" value="F:L-ascorbic acid binding"/>
    <property type="evidence" value="ECO:0007669"/>
    <property type="project" value="UniProtKB-KW"/>
</dbReference>
<feature type="binding site" evidence="7">
    <location>
        <position position="93"/>
    </location>
    <ligand>
        <name>Fe cation</name>
        <dbReference type="ChEBI" id="CHEBI:24875"/>
    </ligand>
</feature>
<evidence type="ECO:0000256" key="4">
    <source>
        <dbReference type="ARBA" id="ARBA00022964"/>
    </source>
</evidence>
<evidence type="ECO:0000313" key="9">
    <source>
        <dbReference type="EMBL" id="TDU32090.1"/>
    </source>
</evidence>
<dbReference type="GO" id="GO:0016706">
    <property type="term" value="F:2-oxoglutarate-dependent dioxygenase activity"/>
    <property type="evidence" value="ECO:0007669"/>
    <property type="project" value="UniProtKB-UniRule"/>
</dbReference>
<dbReference type="Pfam" id="PF13640">
    <property type="entry name" value="2OG-FeII_Oxy_3"/>
    <property type="match status" value="1"/>
</dbReference>
<evidence type="ECO:0000313" key="10">
    <source>
        <dbReference type="Proteomes" id="UP000295341"/>
    </source>
</evidence>
<keyword evidence="4 7" id="KW-0223">Dioxygenase</keyword>
<comment type="caution">
    <text evidence="9">The sequence shown here is derived from an EMBL/GenBank/DDBJ whole genome shotgun (WGS) entry which is preliminary data.</text>
</comment>
<dbReference type="PANTHER" id="PTHR41536:SF1">
    <property type="entry name" value="PKHD-TYPE HYDROXYLASE YBIX"/>
    <property type="match status" value="1"/>
</dbReference>
<keyword evidence="2 7" id="KW-0479">Metal-binding</keyword>
<keyword evidence="10" id="KW-1185">Reference proteome</keyword>
<evidence type="ECO:0000256" key="6">
    <source>
        <dbReference type="ARBA" id="ARBA00023004"/>
    </source>
</evidence>
<accession>A0A4R7PFE8</accession>
<dbReference type="GO" id="GO:0006879">
    <property type="term" value="P:intracellular iron ion homeostasis"/>
    <property type="evidence" value="ECO:0007669"/>
    <property type="project" value="TreeGrafter"/>
</dbReference>
<dbReference type="SMART" id="SM00702">
    <property type="entry name" value="P4Hc"/>
    <property type="match status" value="1"/>
</dbReference>
<dbReference type="GO" id="GO:0005506">
    <property type="term" value="F:iron ion binding"/>
    <property type="evidence" value="ECO:0007669"/>
    <property type="project" value="UniProtKB-UniRule"/>
</dbReference>
<organism evidence="9 10">
    <name type="scientific">Panacagrimonas perspica</name>
    <dbReference type="NCBI Taxonomy" id="381431"/>
    <lineage>
        <taxon>Bacteria</taxon>
        <taxon>Pseudomonadati</taxon>
        <taxon>Pseudomonadota</taxon>
        <taxon>Gammaproteobacteria</taxon>
        <taxon>Nevskiales</taxon>
        <taxon>Nevskiaceae</taxon>
        <taxon>Panacagrimonas</taxon>
    </lineage>
</organism>
<feature type="binding site" evidence="7">
    <location>
        <position position="151"/>
    </location>
    <ligand>
        <name>Fe cation</name>
        <dbReference type="ChEBI" id="CHEBI:24875"/>
    </ligand>
</feature>
<dbReference type="NCBIfam" id="NF003974">
    <property type="entry name" value="PRK05467.1-3"/>
    <property type="match status" value="1"/>
</dbReference>
<dbReference type="Proteomes" id="UP000295341">
    <property type="component" value="Unassembled WGS sequence"/>
</dbReference>
<evidence type="ECO:0000259" key="8">
    <source>
        <dbReference type="PROSITE" id="PS51471"/>
    </source>
</evidence>
<dbReference type="EMBL" id="SOBT01000008">
    <property type="protein sequence ID" value="TDU32090.1"/>
    <property type="molecule type" value="Genomic_DNA"/>
</dbReference>
<evidence type="ECO:0000256" key="3">
    <source>
        <dbReference type="ARBA" id="ARBA00022896"/>
    </source>
</evidence>
<dbReference type="Gene3D" id="2.60.120.620">
    <property type="entry name" value="q2cbj1_9rhob like domain"/>
    <property type="match status" value="1"/>
</dbReference>
<dbReference type="InterPro" id="IPR006620">
    <property type="entry name" value="Pro_4_hyd_alph"/>
</dbReference>
<dbReference type="HAMAP" id="MF_00657">
    <property type="entry name" value="Hydroxyl_YbiX"/>
    <property type="match status" value="1"/>
</dbReference>
<sequence length="220" mass="24191">MNICLAGVLDADALQAVRAALMHASFADGASTAGWHASKVKHNLQATHDAAAQRVHQALMRHPLFRSAVLPSKLRTPLFSRYLPGMSYGRHVDDAMMGGAMPLRTDIAITVFLSDPASYDGGELIIESHSGDTRYKLDAGQAIVYPATTIHQVAPVTRGERLAAVLWVQSLVREPSRREILFDIDTARRMLWEKAGKQATPEFDLLSKSYANLVRSWSEP</sequence>
<dbReference type="InterPro" id="IPR005123">
    <property type="entry name" value="Oxoglu/Fe-dep_dioxygenase_dom"/>
</dbReference>
<keyword evidence="5 7" id="KW-0560">Oxidoreductase</keyword>
<protein>
    <submittedName>
        <fullName evidence="9">PKHD-type hydroxylase</fullName>
    </submittedName>
</protein>
<comment type="cofactor">
    <cofactor evidence="7">
        <name>Fe(2+)</name>
        <dbReference type="ChEBI" id="CHEBI:29033"/>
    </cofactor>
    <text evidence="7">Binds 1 Fe(2+) ion per subunit.</text>
</comment>
<dbReference type="PANTHER" id="PTHR41536">
    <property type="entry name" value="PKHD-TYPE HYDROXYLASE YBIX"/>
    <property type="match status" value="1"/>
</dbReference>
<feature type="binding site" evidence="7">
    <location>
        <position position="91"/>
    </location>
    <ligand>
        <name>Fe cation</name>
        <dbReference type="ChEBI" id="CHEBI:24875"/>
    </ligand>
</feature>
<name>A0A4R7PFE8_9GAMM</name>
<dbReference type="NCBIfam" id="NF003975">
    <property type="entry name" value="PRK05467.1-4"/>
    <property type="match status" value="1"/>
</dbReference>
<dbReference type="OrthoDB" id="9812472at2"/>
<dbReference type="AlphaFoldDB" id="A0A4R7PFE8"/>
<dbReference type="GO" id="GO:0006974">
    <property type="term" value="P:DNA damage response"/>
    <property type="evidence" value="ECO:0007669"/>
    <property type="project" value="TreeGrafter"/>
</dbReference>
<proteinExistence type="inferred from homology"/>
<dbReference type="RefSeq" id="WP_133880620.1">
    <property type="nucleotide sequence ID" value="NZ_MWIN01000004.1"/>
</dbReference>
<keyword evidence="3 7" id="KW-0847">Vitamin C</keyword>
<gene>
    <name evidence="9" type="ORF">DFR24_1478</name>
</gene>
<dbReference type="InterPro" id="IPR023550">
    <property type="entry name" value="PKHD_hydroxylase"/>
</dbReference>
<dbReference type="PROSITE" id="PS51471">
    <property type="entry name" value="FE2OG_OXY"/>
    <property type="match status" value="1"/>
</dbReference>
<evidence type="ECO:0000256" key="1">
    <source>
        <dbReference type="ARBA" id="ARBA00001961"/>
    </source>
</evidence>
<dbReference type="Pfam" id="PF18331">
    <property type="entry name" value="PKHD_C"/>
    <property type="match status" value="1"/>
</dbReference>
<feature type="binding site" evidence="7">
    <location>
        <position position="161"/>
    </location>
    <ligand>
        <name>2-oxoglutarate</name>
        <dbReference type="ChEBI" id="CHEBI:16810"/>
    </ligand>
</feature>
<evidence type="ECO:0000256" key="7">
    <source>
        <dbReference type="HAMAP-Rule" id="MF_00657"/>
    </source>
</evidence>
<dbReference type="InterPro" id="IPR044862">
    <property type="entry name" value="Pro_4_hyd_alph_FE2OG_OXY"/>
</dbReference>
<reference evidence="9 10" key="1">
    <citation type="submission" date="2019-03" db="EMBL/GenBank/DDBJ databases">
        <title>Genomic Encyclopedia of Type Strains, Phase IV (KMG-IV): sequencing the most valuable type-strain genomes for metagenomic binning, comparative biology and taxonomic classification.</title>
        <authorList>
            <person name="Goeker M."/>
        </authorList>
    </citation>
    <scope>NUCLEOTIDE SEQUENCE [LARGE SCALE GENOMIC DNA]</scope>
    <source>
        <strain evidence="9 10">DSM 26377</strain>
    </source>
</reference>
<evidence type="ECO:0000256" key="2">
    <source>
        <dbReference type="ARBA" id="ARBA00022723"/>
    </source>
</evidence>
<comment type="cofactor">
    <cofactor evidence="1 7">
        <name>L-ascorbate</name>
        <dbReference type="ChEBI" id="CHEBI:38290"/>
    </cofactor>
</comment>
<dbReference type="Gene3D" id="4.10.860.20">
    <property type="entry name" value="Rabenosyn, Rab binding domain"/>
    <property type="match status" value="1"/>
</dbReference>
<feature type="domain" description="Fe2OG dioxygenase" evidence="8">
    <location>
        <begin position="73"/>
        <end position="170"/>
    </location>
</feature>
<keyword evidence="6 7" id="KW-0408">Iron</keyword>
<evidence type="ECO:0000256" key="5">
    <source>
        <dbReference type="ARBA" id="ARBA00023002"/>
    </source>
</evidence>
<dbReference type="InterPro" id="IPR041097">
    <property type="entry name" value="PKHD_C"/>
</dbReference>